<comment type="caution">
    <text evidence="2">The sequence shown here is derived from an EMBL/GenBank/DDBJ whole genome shotgun (WGS) entry which is preliminary data.</text>
</comment>
<protein>
    <submittedName>
        <fullName evidence="2">Uncharacterized protein</fullName>
    </submittedName>
</protein>
<dbReference type="AlphaFoldDB" id="A0A7J3THU8"/>
<keyword evidence="1" id="KW-1133">Transmembrane helix</keyword>
<gene>
    <name evidence="2" type="ORF">ENL48_03225</name>
</gene>
<keyword evidence="1" id="KW-0812">Transmembrane</keyword>
<dbReference type="Pfam" id="PF02654">
    <property type="entry name" value="CobS"/>
    <property type="match status" value="1"/>
</dbReference>
<dbReference type="GO" id="GO:0008818">
    <property type="term" value="F:cobalamin 5'-phosphate synthase activity"/>
    <property type="evidence" value="ECO:0007669"/>
    <property type="project" value="InterPro"/>
</dbReference>
<dbReference type="GO" id="GO:0009236">
    <property type="term" value="P:cobalamin biosynthetic process"/>
    <property type="evidence" value="ECO:0007669"/>
    <property type="project" value="UniProtKB-UniPathway"/>
</dbReference>
<organism evidence="2">
    <name type="scientific">Geoglobus ahangari</name>
    <dbReference type="NCBI Taxonomy" id="113653"/>
    <lineage>
        <taxon>Archaea</taxon>
        <taxon>Methanobacteriati</taxon>
        <taxon>Methanobacteriota</taxon>
        <taxon>Archaeoglobi</taxon>
        <taxon>Archaeoglobales</taxon>
        <taxon>Archaeoglobaceae</taxon>
        <taxon>Geoglobus</taxon>
    </lineage>
</organism>
<dbReference type="EMBL" id="DRUC01000051">
    <property type="protein sequence ID" value="HHF48206.1"/>
    <property type="molecule type" value="Genomic_DNA"/>
</dbReference>
<proteinExistence type="predicted"/>
<keyword evidence="1" id="KW-0472">Membrane</keyword>
<dbReference type="InterPro" id="IPR003805">
    <property type="entry name" value="CobS"/>
</dbReference>
<dbReference type="UniPathway" id="UPA00148">
    <property type="reaction ID" value="UER00238"/>
</dbReference>
<feature type="transmembrane region" description="Helical" evidence="1">
    <location>
        <begin position="6"/>
        <end position="24"/>
    </location>
</feature>
<dbReference type="GO" id="GO:0051073">
    <property type="term" value="F:adenosylcobinamide-GDP ribazoletransferase activity"/>
    <property type="evidence" value="ECO:0007669"/>
    <property type="project" value="InterPro"/>
</dbReference>
<reference evidence="2" key="1">
    <citation type="journal article" date="2020" name="mSystems">
        <title>Genome- and Community-Level Interaction Insights into Carbon Utilization and Element Cycling Functions of Hydrothermarchaeota in Hydrothermal Sediment.</title>
        <authorList>
            <person name="Zhou Z."/>
            <person name="Liu Y."/>
            <person name="Xu W."/>
            <person name="Pan J."/>
            <person name="Luo Z.H."/>
            <person name="Li M."/>
        </authorList>
    </citation>
    <scope>NUCLEOTIDE SEQUENCE [LARGE SCALE GENOMIC DNA]</scope>
    <source>
        <strain evidence="2">SpSt-10</strain>
    </source>
</reference>
<evidence type="ECO:0000256" key="1">
    <source>
        <dbReference type="SAM" id="Phobius"/>
    </source>
</evidence>
<sequence>MPFYPTLFSTLGFGFLIVVIYVAVEGINHIDGLADFFDSFFASRKQKDKSSERFANRKWRSYRRYNLHHRPLKLFSNHR</sequence>
<name>A0A7J3THU8_9EURY</name>
<evidence type="ECO:0000313" key="2">
    <source>
        <dbReference type="EMBL" id="HHF48206.1"/>
    </source>
</evidence>
<accession>A0A7J3THU8</accession>